<dbReference type="SUPFAM" id="SSF81382">
    <property type="entry name" value="Skp1 dimerisation domain-like"/>
    <property type="match status" value="1"/>
</dbReference>
<comment type="caution">
    <text evidence="2">The sequence shown here is derived from an EMBL/GenBank/DDBJ whole genome shotgun (WGS) entry which is preliminary data.</text>
</comment>
<name>A0A835IMW4_9MAGN</name>
<dbReference type="GO" id="GO:0006511">
    <property type="term" value="P:ubiquitin-dependent protein catabolic process"/>
    <property type="evidence" value="ECO:0007669"/>
    <property type="project" value="InterPro"/>
</dbReference>
<sequence length="397" mass="44552">MSSSDSNKKITLVALDGESFQLDEAVAKTSEAILSFLDENPSCNEFPAEGDEEELKRYDAEFVKNEGQFMEVLKAATYLGLSDLVSLIGQAIGDTIDGMKSREELCEYFRTVHGINLEEDEEIQEVPPLHFDSDNLFETDILGESHVSVQGPQATTTPQSIISERLNGINFKTWSRSVVHYLTSKGVEGLVDGTYAHPAVTDEKKYTQWKKHNSMVIGWLFNSMDTPIVQMFLYHDFVYDLWSSLKETYSSKSNGSRVFQLYREVHSTSQGDRSAAEYFAQLQTRWEEIDHHEVIVELTGEAAMLVAKRADKQKVFAFLMGLRPEFETLGGQIVNTRPFPSLMNAFATIDDDDRQRSIRQATLPSAAVQGIIDQSALVVDSSYLRGQGQRGRGRGRG</sequence>
<keyword evidence="3" id="KW-1185">Reference proteome</keyword>
<dbReference type="Proteomes" id="UP000631114">
    <property type="component" value="Unassembled WGS sequence"/>
</dbReference>
<gene>
    <name evidence="2" type="ORF">IFM89_015122</name>
</gene>
<dbReference type="PANTHER" id="PTHR37610">
    <property type="entry name" value="CCHC-TYPE DOMAIN-CONTAINING PROTEIN"/>
    <property type="match status" value="1"/>
</dbReference>
<evidence type="ECO:0000313" key="2">
    <source>
        <dbReference type="EMBL" id="KAF9620881.1"/>
    </source>
</evidence>
<comment type="pathway">
    <text evidence="1">Protein modification; protein ubiquitination.</text>
</comment>
<reference evidence="2 3" key="1">
    <citation type="submission" date="2020-10" db="EMBL/GenBank/DDBJ databases">
        <title>The Coptis chinensis genome and diversification of protoberbering-type alkaloids.</title>
        <authorList>
            <person name="Wang B."/>
            <person name="Shu S."/>
            <person name="Song C."/>
            <person name="Liu Y."/>
        </authorList>
    </citation>
    <scope>NUCLEOTIDE SEQUENCE [LARGE SCALE GENOMIC DNA]</scope>
    <source>
        <strain evidence="2">HL-2020</strain>
        <tissue evidence="2">Leaf</tissue>
    </source>
</reference>
<organism evidence="2 3">
    <name type="scientific">Coptis chinensis</name>
    <dbReference type="NCBI Taxonomy" id="261450"/>
    <lineage>
        <taxon>Eukaryota</taxon>
        <taxon>Viridiplantae</taxon>
        <taxon>Streptophyta</taxon>
        <taxon>Embryophyta</taxon>
        <taxon>Tracheophyta</taxon>
        <taxon>Spermatophyta</taxon>
        <taxon>Magnoliopsida</taxon>
        <taxon>Ranunculales</taxon>
        <taxon>Ranunculaceae</taxon>
        <taxon>Coptidoideae</taxon>
        <taxon>Coptis</taxon>
    </lineage>
</organism>
<evidence type="ECO:0000313" key="3">
    <source>
        <dbReference type="Proteomes" id="UP000631114"/>
    </source>
</evidence>
<protein>
    <recommendedName>
        <fullName evidence="4">Retrotransposon gag domain-containing protein</fullName>
    </recommendedName>
</protein>
<accession>A0A835IMW4</accession>
<dbReference type="Gene3D" id="3.30.710.10">
    <property type="entry name" value="Potassium Channel Kv1.1, Chain A"/>
    <property type="match status" value="1"/>
</dbReference>
<dbReference type="Pfam" id="PF14223">
    <property type="entry name" value="Retrotran_gag_2"/>
    <property type="match status" value="1"/>
</dbReference>
<evidence type="ECO:0000256" key="1">
    <source>
        <dbReference type="ARBA" id="ARBA00004906"/>
    </source>
</evidence>
<proteinExistence type="predicted"/>
<dbReference type="InterPro" id="IPR011333">
    <property type="entry name" value="SKP1/BTB/POZ_sf"/>
</dbReference>
<dbReference type="OrthoDB" id="1690976at2759"/>
<feature type="non-terminal residue" evidence="2">
    <location>
        <position position="397"/>
    </location>
</feature>
<dbReference type="PANTHER" id="PTHR37610:SF40">
    <property type="entry name" value="OS01G0909600 PROTEIN"/>
    <property type="match status" value="1"/>
</dbReference>
<evidence type="ECO:0008006" key="4">
    <source>
        <dbReference type="Google" id="ProtNLM"/>
    </source>
</evidence>
<dbReference type="InterPro" id="IPR036296">
    <property type="entry name" value="SKP1-like_dim_sf"/>
</dbReference>
<dbReference type="EMBL" id="JADFTS010000002">
    <property type="protein sequence ID" value="KAF9620881.1"/>
    <property type="molecule type" value="Genomic_DNA"/>
</dbReference>
<dbReference type="AlphaFoldDB" id="A0A835IMW4"/>